<dbReference type="GeneID" id="91992571"/>
<reference evidence="2" key="1">
    <citation type="submission" date="2015-01" db="EMBL/GenBank/DDBJ databases">
        <authorList>
            <consortium name="The Broad Institute Genomics Platform"/>
            <person name="Cuomo C."/>
            <person name="Litvintseva A."/>
            <person name="Chen Y."/>
            <person name="Heitman J."/>
            <person name="Sun S."/>
            <person name="Springer D."/>
            <person name="Dromer F."/>
            <person name="Young S."/>
            <person name="Zeng Q."/>
            <person name="Gargeya S."/>
            <person name="Abouelleil A."/>
            <person name="Alvarado L."/>
            <person name="Chapman S.B."/>
            <person name="Gainer-Dewar J."/>
            <person name="Goldberg J."/>
            <person name="Griggs A."/>
            <person name="Gujja S."/>
            <person name="Hansen M."/>
            <person name="Howarth C."/>
            <person name="Imamovic A."/>
            <person name="Larimer J."/>
            <person name="Murphy C."/>
            <person name="Naylor J."/>
            <person name="Pearson M."/>
            <person name="Priest M."/>
            <person name="Roberts A."/>
            <person name="Saif S."/>
            <person name="Shea T."/>
            <person name="Sykes S."/>
            <person name="Wortman J."/>
            <person name="Nusbaum C."/>
            <person name="Birren B."/>
        </authorList>
    </citation>
    <scope>NUCLEOTIDE SEQUENCE</scope>
    <source>
        <strain evidence="2">IND107</strain>
    </source>
</reference>
<keyword evidence="3" id="KW-1185">Reference proteome</keyword>
<evidence type="ECO:0000256" key="1">
    <source>
        <dbReference type="SAM" id="MobiDB-lite"/>
    </source>
</evidence>
<evidence type="ECO:0000313" key="2">
    <source>
        <dbReference type="EMBL" id="KAL0242088.1"/>
    </source>
</evidence>
<feature type="compositionally biased region" description="Pro residues" evidence="1">
    <location>
        <begin position="37"/>
        <end position="47"/>
    </location>
</feature>
<dbReference type="RefSeq" id="XP_066611470.1">
    <property type="nucleotide sequence ID" value="XM_066760166.1"/>
</dbReference>
<accession>A0ABR3BKY0</accession>
<proteinExistence type="predicted"/>
<name>A0ABR3BKY0_9TREE</name>
<gene>
    <name evidence="2" type="ORF">I308_105716</name>
</gene>
<sequence>MGEGGVGGHDASAAFAADLNRWAEQRHSETLGMIPSPFVPNPNPFPSSFPNQAAFATKPREKSAPAPKPLVQQRDSRPAYPPCCDFGYRLLRSRPSPAPPSSTTYRRSTTQDHLPPSTGSNIF</sequence>
<dbReference type="Proteomes" id="UP000054399">
    <property type="component" value="Unassembled WGS sequence"/>
</dbReference>
<feature type="region of interest" description="Disordered" evidence="1">
    <location>
        <begin position="33"/>
        <end position="123"/>
    </location>
</feature>
<organism evidence="2 3">
    <name type="scientific">Cryptococcus tetragattii IND107</name>
    <dbReference type="NCBI Taxonomy" id="1296105"/>
    <lineage>
        <taxon>Eukaryota</taxon>
        <taxon>Fungi</taxon>
        <taxon>Dikarya</taxon>
        <taxon>Basidiomycota</taxon>
        <taxon>Agaricomycotina</taxon>
        <taxon>Tremellomycetes</taxon>
        <taxon>Tremellales</taxon>
        <taxon>Cryptococcaceae</taxon>
        <taxon>Cryptococcus</taxon>
        <taxon>Cryptococcus gattii species complex</taxon>
    </lineage>
</organism>
<reference evidence="2" key="2">
    <citation type="submission" date="2024-01" db="EMBL/GenBank/DDBJ databases">
        <title>Comparative genomics of Cryptococcus and Kwoniella reveals pathogenesis evolution and contrasting modes of karyotype evolution via chromosome fusion or intercentromeric recombination.</title>
        <authorList>
            <person name="Coelho M.A."/>
            <person name="David-Palma M."/>
            <person name="Shea T."/>
            <person name="Bowers K."/>
            <person name="Mcginley-Smith S."/>
            <person name="Mohammad A.W."/>
            <person name="Gnirke A."/>
            <person name="Yurkov A.M."/>
            <person name="Nowrousian M."/>
            <person name="Sun S."/>
            <person name="Cuomo C.A."/>
            <person name="Heitman J."/>
        </authorList>
    </citation>
    <scope>NUCLEOTIDE SEQUENCE</scope>
    <source>
        <strain evidence="2">IND107</strain>
    </source>
</reference>
<evidence type="ECO:0000313" key="3">
    <source>
        <dbReference type="Proteomes" id="UP000054399"/>
    </source>
</evidence>
<dbReference type="EMBL" id="ATAM02000011">
    <property type="protein sequence ID" value="KAL0242088.1"/>
    <property type="molecule type" value="Genomic_DNA"/>
</dbReference>
<comment type="caution">
    <text evidence="2">The sequence shown here is derived from an EMBL/GenBank/DDBJ whole genome shotgun (WGS) entry which is preliminary data.</text>
</comment>
<protein>
    <submittedName>
        <fullName evidence="2">Uncharacterized protein</fullName>
    </submittedName>
</protein>